<dbReference type="AlphaFoldDB" id="A0A379JMN0"/>
<dbReference type="InterPro" id="IPR046507">
    <property type="entry name" value="DUF6685"/>
</dbReference>
<evidence type="ECO:0000313" key="2">
    <source>
        <dbReference type="EMBL" id="SUD59436.1"/>
    </source>
</evidence>
<dbReference type="Pfam" id="PF20390">
    <property type="entry name" value="DUF6685"/>
    <property type="match status" value="1"/>
</dbReference>
<evidence type="ECO:0000313" key="3">
    <source>
        <dbReference type="Proteomes" id="UP000254084"/>
    </source>
</evidence>
<accession>A0A379JMN0</accession>
<evidence type="ECO:0000313" key="1">
    <source>
        <dbReference type="EMBL" id="SUD49765.1"/>
    </source>
</evidence>
<proteinExistence type="predicted"/>
<dbReference type="Proteomes" id="UP000255303">
    <property type="component" value="Unassembled WGS sequence"/>
</dbReference>
<gene>
    <name evidence="1" type="ORF">NCTC10692_00145</name>
    <name evidence="2" type="ORF">NCTC10860_01715</name>
</gene>
<dbReference type="EMBL" id="UGUV01000002">
    <property type="protein sequence ID" value="SUD49765.1"/>
    <property type="molecule type" value="Genomic_DNA"/>
</dbReference>
<accession>A0A379K403</accession>
<protein>
    <submittedName>
        <fullName evidence="1">Uncharacterized protein</fullName>
    </submittedName>
</protein>
<sequence length="314" mass="34666">MGNSHPRLPHCSRRFRSDLPAMSLSESSTLSSRLAALAQRMGLLGRNSRQIFARASALRLPFKPLPAAVESIGWHDGPQLQLLLNLPRGALSGPVQEDKAQAHSALTQVVEAQMQQLQTFDLRLIDGFAYPCPAPGYVSFEDYAASEHCKQVRIISYKDFVKTIGLALPRFLAGEPIELRQANWRGSRTFWSGDVQGEAFAGAIAYARRRELEVLLPANLVRYRLNEAGLDNLQKRYHVLAMPEAAWSDPSFMGLLLDNGIPYARLSLLKKAGTPEFLLLPKEHQEATALGEGLRLAGAQDVPSHLRQLAVQPA</sequence>
<dbReference type="Proteomes" id="UP000254084">
    <property type="component" value="Unassembled WGS sequence"/>
</dbReference>
<name>A0A379JMN0_ECTOL</name>
<evidence type="ECO:0000313" key="4">
    <source>
        <dbReference type="Proteomes" id="UP000255303"/>
    </source>
</evidence>
<organism evidence="1 4">
    <name type="scientific">Ectopseudomonas oleovorans</name>
    <name type="common">Pseudomonas oleovorans</name>
    <dbReference type="NCBI Taxonomy" id="301"/>
    <lineage>
        <taxon>Bacteria</taxon>
        <taxon>Pseudomonadati</taxon>
        <taxon>Pseudomonadota</taxon>
        <taxon>Gammaproteobacteria</taxon>
        <taxon>Pseudomonadales</taxon>
        <taxon>Pseudomonadaceae</taxon>
        <taxon>Ectopseudomonas</taxon>
    </lineage>
</organism>
<reference evidence="3 4" key="1">
    <citation type="submission" date="2018-06" db="EMBL/GenBank/DDBJ databases">
        <authorList>
            <consortium name="Pathogen Informatics"/>
            <person name="Doyle S."/>
        </authorList>
    </citation>
    <scope>NUCLEOTIDE SEQUENCE [LARGE SCALE GENOMIC DNA]</scope>
    <source>
        <strain evidence="1 4">NCTC10692</strain>
        <strain evidence="2 3">NCTC10860</strain>
    </source>
</reference>
<dbReference type="EMBL" id="UGUW01000004">
    <property type="protein sequence ID" value="SUD59436.1"/>
    <property type="molecule type" value="Genomic_DNA"/>
</dbReference>